<organism evidence="2 3">
    <name type="scientific">Thermosediminibacter litoriperuensis</name>
    <dbReference type="NCBI Taxonomy" id="291989"/>
    <lineage>
        <taxon>Bacteria</taxon>
        <taxon>Bacillati</taxon>
        <taxon>Bacillota</taxon>
        <taxon>Clostridia</taxon>
        <taxon>Thermosediminibacterales</taxon>
        <taxon>Thermosediminibacteraceae</taxon>
        <taxon>Thermosediminibacter</taxon>
    </lineage>
</organism>
<name>A0A5S5ALZ6_9FIRM</name>
<protein>
    <submittedName>
        <fullName evidence="2">Thiamine-binding protein</fullName>
    </submittedName>
</protein>
<evidence type="ECO:0000313" key="2">
    <source>
        <dbReference type="EMBL" id="TYP52437.1"/>
    </source>
</evidence>
<dbReference type="RefSeq" id="WP_170240336.1">
    <property type="nucleotide sequence ID" value="NZ_VNHO01000018.1"/>
</dbReference>
<accession>A0A5S5ALZ6</accession>
<dbReference type="AlphaFoldDB" id="A0A5S5ALZ6"/>
<dbReference type="SUPFAM" id="SSF89957">
    <property type="entry name" value="MTH1187/YkoF-like"/>
    <property type="match status" value="1"/>
</dbReference>
<dbReference type="InterPro" id="IPR029756">
    <property type="entry name" value="MTH1187/YkoF-like"/>
</dbReference>
<feature type="domain" description="Thiamine-binding protein" evidence="1">
    <location>
        <begin position="5"/>
        <end position="75"/>
    </location>
</feature>
<dbReference type="Gene3D" id="3.30.70.930">
    <property type="match status" value="1"/>
</dbReference>
<reference evidence="2 3" key="1">
    <citation type="submission" date="2019-07" db="EMBL/GenBank/DDBJ databases">
        <title>Genomic Encyclopedia of Type Strains, Phase I: the one thousand microbial genomes (KMG-I) project.</title>
        <authorList>
            <person name="Kyrpides N."/>
        </authorList>
    </citation>
    <scope>NUCLEOTIDE SEQUENCE [LARGE SCALE GENOMIC DNA]</scope>
    <source>
        <strain evidence="2 3">DSM 16647</strain>
    </source>
</reference>
<comment type="caution">
    <text evidence="2">The sequence shown here is derived from an EMBL/GenBank/DDBJ whole genome shotgun (WGS) entry which is preliminary data.</text>
</comment>
<dbReference type="Pfam" id="PF01910">
    <property type="entry name" value="Thiamine_BP"/>
    <property type="match status" value="1"/>
</dbReference>
<sequence>MISCEVSIYPLETQNSDQVVNQALASIKDMGVTCQVGTISTYITGSPEKVWECIRTLYDTASTRAKELSMVVTISNSQKS</sequence>
<proteinExistence type="predicted"/>
<gene>
    <name evidence="2" type="ORF">LZ11_01703</name>
</gene>
<dbReference type="InterPro" id="IPR002767">
    <property type="entry name" value="Thiamine_BP"/>
</dbReference>
<dbReference type="EMBL" id="VNHO01000018">
    <property type="protein sequence ID" value="TYP52437.1"/>
    <property type="molecule type" value="Genomic_DNA"/>
</dbReference>
<dbReference type="Proteomes" id="UP000322294">
    <property type="component" value="Unassembled WGS sequence"/>
</dbReference>
<evidence type="ECO:0000259" key="1">
    <source>
        <dbReference type="Pfam" id="PF01910"/>
    </source>
</evidence>
<evidence type="ECO:0000313" key="3">
    <source>
        <dbReference type="Proteomes" id="UP000322294"/>
    </source>
</evidence>
<keyword evidence="3" id="KW-1185">Reference proteome</keyword>